<protein>
    <submittedName>
        <fullName evidence="1">Uncharacterized protein</fullName>
    </submittedName>
</protein>
<comment type="caution">
    <text evidence="1">The sequence shown here is derived from an EMBL/GenBank/DDBJ whole genome shotgun (WGS) entry which is preliminary data.</text>
</comment>
<dbReference type="AlphaFoldDB" id="A0A644XXQ8"/>
<gene>
    <name evidence="1" type="ORF">SDC9_67449</name>
</gene>
<reference evidence="1" key="1">
    <citation type="submission" date="2019-08" db="EMBL/GenBank/DDBJ databases">
        <authorList>
            <person name="Kucharzyk K."/>
            <person name="Murdoch R.W."/>
            <person name="Higgins S."/>
            <person name="Loffler F."/>
        </authorList>
    </citation>
    <scope>NUCLEOTIDE SEQUENCE</scope>
</reference>
<name>A0A644XXQ8_9ZZZZ</name>
<accession>A0A644XXQ8</accession>
<dbReference type="EMBL" id="VSSQ01003503">
    <property type="protein sequence ID" value="MPM21010.1"/>
    <property type="molecule type" value="Genomic_DNA"/>
</dbReference>
<evidence type="ECO:0000313" key="1">
    <source>
        <dbReference type="EMBL" id="MPM21010.1"/>
    </source>
</evidence>
<organism evidence="1">
    <name type="scientific">bioreactor metagenome</name>
    <dbReference type="NCBI Taxonomy" id="1076179"/>
    <lineage>
        <taxon>unclassified sequences</taxon>
        <taxon>metagenomes</taxon>
        <taxon>ecological metagenomes</taxon>
    </lineage>
</organism>
<proteinExistence type="predicted"/>
<sequence>MAQRLLVGDGSSGRRAVQIQLSNDALPGVVMDVFEDAGAVVAEFTCSQESSRERLVHAAQWLADGLHASLQRTAVVRVQTDDPEDRCLIQAQAGS</sequence>